<dbReference type="InterPro" id="IPR009081">
    <property type="entry name" value="PP-bd_ACP"/>
</dbReference>
<dbReference type="Pfam" id="PF08240">
    <property type="entry name" value="ADH_N"/>
    <property type="match status" value="1"/>
</dbReference>
<evidence type="ECO:0000256" key="2">
    <source>
        <dbReference type="ARBA" id="ARBA00022553"/>
    </source>
</evidence>
<dbReference type="EMBL" id="JAKJXO020000013">
    <property type="protein sequence ID" value="KAL1597236.1"/>
    <property type="molecule type" value="Genomic_DNA"/>
</dbReference>
<dbReference type="Pfam" id="PF13602">
    <property type="entry name" value="ADH_zinc_N_2"/>
    <property type="match status" value="1"/>
</dbReference>
<dbReference type="Pfam" id="PF23297">
    <property type="entry name" value="ACP_SdgA_C"/>
    <property type="match status" value="1"/>
</dbReference>
<dbReference type="PROSITE" id="PS50075">
    <property type="entry name" value="CARRIER"/>
    <property type="match status" value="1"/>
</dbReference>
<evidence type="ECO:0000256" key="3">
    <source>
        <dbReference type="ARBA" id="ARBA00022603"/>
    </source>
</evidence>
<dbReference type="Pfam" id="PF08659">
    <property type="entry name" value="KR"/>
    <property type="match status" value="1"/>
</dbReference>
<dbReference type="SUPFAM" id="SSF51735">
    <property type="entry name" value="NAD(P)-binding Rossmann-fold domains"/>
    <property type="match status" value="2"/>
</dbReference>
<feature type="region of interest" description="N-terminal hotdog fold" evidence="8">
    <location>
        <begin position="223"/>
        <end position="351"/>
    </location>
</feature>
<feature type="region of interest" description="C-terminal hotdog fold" evidence="8">
    <location>
        <begin position="361"/>
        <end position="505"/>
    </location>
</feature>
<keyword evidence="5" id="KW-0521">NADP</keyword>
<dbReference type="Pfam" id="PF21089">
    <property type="entry name" value="PKS_DH_N"/>
    <property type="match status" value="1"/>
</dbReference>
<dbReference type="SMART" id="SM00827">
    <property type="entry name" value="PKS_AT"/>
    <property type="match status" value="1"/>
</dbReference>
<evidence type="ECO:0000256" key="7">
    <source>
        <dbReference type="ARBA" id="ARBA00023315"/>
    </source>
</evidence>
<dbReference type="Gene3D" id="1.10.1200.10">
    <property type="entry name" value="ACP-like"/>
    <property type="match status" value="1"/>
</dbReference>
<dbReference type="InterPro" id="IPR029063">
    <property type="entry name" value="SAM-dependent_MTases_sf"/>
</dbReference>
<dbReference type="SMART" id="SM00822">
    <property type="entry name" value="PKS_KR"/>
    <property type="match status" value="1"/>
</dbReference>
<dbReference type="InterPro" id="IPR049900">
    <property type="entry name" value="PKS_mFAS_DH"/>
</dbReference>
<dbReference type="InterPro" id="IPR020807">
    <property type="entry name" value="PKS_DH"/>
</dbReference>
<dbReference type="SUPFAM" id="SSF53335">
    <property type="entry name" value="S-adenosyl-L-methionine-dependent methyltransferases"/>
    <property type="match status" value="1"/>
</dbReference>
<dbReference type="InterPro" id="IPR016036">
    <property type="entry name" value="Malonyl_transacylase_ACP-bd"/>
</dbReference>
<keyword evidence="1" id="KW-0596">Phosphopantetheine</keyword>
<dbReference type="SUPFAM" id="SSF50129">
    <property type="entry name" value="GroES-like"/>
    <property type="match status" value="1"/>
</dbReference>
<gene>
    <name evidence="11" type="ORF">SLS60_008818</name>
</gene>
<dbReference type="CDD" id="cd05195">
    <property type="entry name" value="enoyl_red"/>
    <property type="match status" value="1"/>
</dbReference>
<feature type="active site" description="Proton acceptor; for dehydratase activity" evidence="8">
    <location>
        <position position="255"/>
    </location>
</feature>
<dbReference type="Gene3D" id="3.40.366.10">
    <property type="entry name" value="Malonyl-Coenzyme A Acyl Carrier Protein, domain 2"/>
    <property type="match status" value="1"/>
</dbReference>
<dbReference type="Pfam" id="PF00698">
    <property type="entry name" value="Acyl_transf_1"/>
    <property type="match status" value="1"/>
</dbReference>
<dbReference type="InterPro" id="IPR049552">
    <property type="entry name" value="PKS_DH_N"/>
</dbReference>
<dbReference type="Gene3D" id="3.10.129.110">
    <property type="entry name" value="Polyketide synthase dehydratase"/>
    <property type="match status" value="1"/>
</dbReference>
<dbReference type="SMART" id="SM00829">
    <property type="entry name" value="PKS_ER"/>
    <property type="match status" value="1"/>
</dbReference>
<proteinExistence type="predicted"/>
<dbReference type="InterPro" id="IPR056501">
    <property type="entry name" value="NAD-bd_HRPKS_sdrA"/>
</dbReference>
<dbReference type="Gene3D" id="3.30.70.3290">
    <property type="match status" value="1"/>
</dbReference>
<feature type="domain" description="Carrier" evidence="9">
    <location>
        <begin position="1629"/>
        <end position="1705"/>
    </location>
</feature>
<evidence type="ECO:0000259" key="9">
    <source>
        <dbReference type="PROSITE" id="PS50075"/>
    </source>
</evidence>
<protein>
    <recommendedName>
        <fullName evidence="13">Carrier domain-containing protein</fullName>
    </recommendedName>
</protein>
<dbReference type="SUPFAM" id="SSF52151">
    <property type="entry name" value="FabD/lysophospholipase-like"/>
    <property type="match status" value="1"/>
</dbReference>
<dbReference type="InterPro" id="IPR050091">
    <property type="entry name" value="PKS_NRPS_Biosynth_Enz"/>
</dbReference>
<evidence type="ECO:0000259" key="10">
    <source>
        <dbReference type="PROSITE" id="PS52019"/>
    </source>
</evidence>
<dbReference type="Pfam" id="PF23114">
    <property type="entry name" value="NAD-bd_HRPKS_sdrA"/>
    <property type="match status" value="1"/>
</dbReference>
<dbReference type="InterPro" id="IPR016035">
    <property type="entry name" value="Acyl_Trfase/lysoPLipase"/>
</dbReference>
<sequence>MAAVGLGRKEIARLLVDGVVIACENSSKSVTLSGDADKVDEVIERLKQEQPDVFCRLLRVEMAYHSRDDSPTAKFHSSVHGKVVADAGKLDADYWRANMENPVLFYTAINSILSSTQGEPNIFLELGPHPALAGPLRQIFQEKQPRSAPTYISSLARNEDQVHSILSTVGQLFQQGLAIDFNAINGPGTVLTNLPSYPWQHDTSYWKESRVTRNWRLRSFPHHELLGSRILESSDMEPSWRNVLHLDSVPWLRDHKIVEDIVFPAAGYMASIGEAIRQTTGSKVYGIRRLVVKSAFVLQEGQAPEVVTTLKPVALTDSLESEWFEFTIVSYDGAKWTKHCTGEARGGSSQPNFAREVAVHPRRVESSVWYPAMKKIGLNYGPRFQCLQDITAHPVQPVARANVQDNQEWHESVYATHPTVIDQILQLFTVATSNGLARRLHKLAIPAVIGELYIGESGPSIDMEVEARMTSKGAIHGSAFATSDGKLVLSLTESTFNPLETDSVDFGKLDNLAAVRLEWKPDVDFVPATDLIRPRGNKDEATLLVEKVAVLCMIETATRIASLNIASEHLQKFRSWLNMEVTRMADGQYNIFPEAKAWVALPSEERIKLLEMIRADASAREASSPVASVIQSILDNCDGVFHDRISGIELLLPNNGLASIYTFYQDMVDFSEFFELLGHWQPTMRVLEVGAGTGGTTSWILKALQSAEGVRLFSNYQYTDISAGFFPTAKEKFKEFAGIEYSVLDISKDVVEQGFEPETYDIVIASNVLHATPRLHDTLTNVRKLLTPGGRLFLQELCPNLRWTNFIMGILPGWWLGEADRRPHEPFVSPSRWDEELRAAGFSGLDSVVYDNAAPLQINANIVSRAVQTDVRPKKEISLIYHAEKSPGAQEVADQFIKQDFAVNWQTLDQEPNDDQMIIILLDLDGPFLHDMGAETWSTIQKFFSHCSTHSNHIIWVTQSSQVSCSDPSYGLLAGFARTLRSELSLDFATFEIDKFGMDAWKALCELSKGFEQRRKKETLSPEYEYVFFDGKINISRFHWISTAENDEAEAMNPEAQLEIGKYGLLGSLAWKIFDVTETLHDEEVEVQIRSVGLNFKDVLVSMGIVDGPKDRLGLEGAGVITRTAPGVDHLRVGDRVFICDLGCLSTKMVTSAQLCSEEKVQYLIDTFRIPRNRIFDSRSTSFLPNLMRETDGRGVDLVLNSLSGELLHASWKCVAPFGKMLEIGKRDFIGHAQLSMDIFEANRTFVGIDLAQLTLERPRACQRLLEQCLAYYRQGGIEPVRPVKVFEAAQVVDAFRYMQKGQHIGKIVINMPKSVQQLQAQPQYQETRFSADASYFLVGGLGGLGRAVSTWMVEQGARHLVYLSRSAGSTPEDTAFFEELEAQGCKTIAISGSVTSAADVKRAIAQAEKPIAGVIQLSMVLKDQNFLQMTHEEWETPLSSKVHGTWTLHNAFQDTELEFFLLFSSLSGMVGQWGQSNYAAANTFLDAFVQYRHSLGLPASVIDVGVMEDVGYVSQNPAVLEMFRAYNMHGLKETDLLRAIEIAIKRSIPRPPTKGRYCNLSQLTIGLASAKSIVDPSNRAVWKHDVRMALYRNREPEKQSSPNTASEGLKDFLASVSSTPAILEEKENVDFLTQEIGKRIRSFMIQSDDQIDIKMSLSDMGVDSLVSIEIRNWWRMGLGLEISVLEIMSAGSIERLGAVAVDGLRAKYGPKEGPHPGLAMKAP</sequence>
<keyword evidence="4" id="KW-0808">Transferase</keyword>
<dbReference type="InterPro" id="IPR057326">
    <property type="entry name" value="KR_dom"/>
</dbReference>
<dbReference type="SMART" id="SM00823">
    <property type="entry name" value="PKS_PP"/>
    <property type="match status" value="1"/>
</dbReference>
<dbReference type="InterPro" id="IPR011032">
    <property type="entry name" value="GroES-like_sf"/>
</dbReference>
<evidence type="ECO:0000256" key="4">
    <source>
        <dbReference type="ARBA" id="ARBA00022679"/>
    </source>
</evidence>
<dbReference type="PROSITE" id="PS52019">
    <property type="entry name" value="PKS_MFAS_DH"/>
    <property type="match status" value="1"/>
</dbReference>
<dbReference type="InterPro" id="IPR042104">
    <property type="entry name" value="PKS_dehydratase_sf"/>
</dbReference>
<feature type="domain" description="PKS/mFAS DH" evidence="10">
    <location>
        <begin position="223"/>
        <end position="505"/>
    </location>
</feature>
<dbReference type="PANTHER" id="PTHR43775">
    <property type="entry name" value="FATTY ACID SYNTHASE"/>
    <property type="match status" value="1"/>
</dbReference>
<dbReference type="InterPro" id="IPR049551">
    <property type="entry name" value="PKS_DH_C"/>
</dbReference>
<dbReference type="CDD" id="cd02440">
    <property type="entry name" value="AdoMet_MTases"/>
    <property type="match status" value="1"/>
</dbReference>
<keyword evidence="3" id="KW-0489">Methyltransferase</keyword>
<dbReference type="InterPro" id="IPR001227">
    <property type="entry name" value="Ac_transferase_dom_sf"/>
</dbReference>
<organism evidence="11 12">
    <name type="scientific">Paraconiothyrium brasiliense</name>
    <dbReference type="NCBI Taxonomy" id="300254"/>
    <lineage>
        <taxon>Eukaryota</taxon>
        <taxon>Fungi</taxon>
        <taxon>Dikarya</taxon>
        <taxon>Ascomycota</taxon>
        <taxon>Pezizomycotina</taxon>
        <taxon>Dothideomycetes</taxon>
        <taxon>Pleosporomycetidae</taxon>
        <taxon>Pleosporales</taxon>
        <taxon>Massarineae</taxon>
        <taxon>Didymosphaeriaceae</taxon>
        <taxon>Paraconiothyrium</taxon>
    </lineage>
</organism>
<evidence type="ECO:0000256" key="6">
    <source>
        <dbReference type="ARBA" id="ARBA00023268"/>
    </source>
</evidence>
<dbReference type="InterPro" id="IPR020806">
    <property type="entry name" value="PKS_PP-bd"/>
</dbReference>
<dbReference type="Gene3D" id="3.40.50.150">
    <property type="entry name" value="Vaccinia Virus protein VP39"/>
    <property type="match status" value="1"/>
</dbReference>
<evidence type="ECO:0008006" key="13">
    <source>
        <dbReference type="Google" id="ProtNLM"/>
    </source>
</evidence>
<dbReference type="InterPro" id="IPR036291">
    <property type="entry name" value="NAD(P)-bd_dom_sf"/>
</dbReference>
<evidence type="ECO:0000313" key="12">
    <source>
        <dbReference type="Proteomes" id="UP001521785"/>
    </source>
</evidence>
<reference evidence="11 12" key="1">
    <citation type="submission" date="2024-02" db="EMBL/GenBank/DDBJ databases">
        <title>De novo assembly and annotation of 12 fungi associated with fruit tree decline syndrome in Ontario, Canada.</title>
        <authorList>
            <person name="Sulman M."/>
            <person name="Ellouze W."/>
            <person name="Ilyukhin E."/>
        </authorList>
    </citation>
    <scope>NUCLEOTIDE SEQUENCE [LARGE SCALE GENOMIC DNA]</scope>
    <source>
        <strain evidence="11 12">M42-189</strain>
    </source>
</reference>
<dbReference type="InterPro" id="IPR036736">
    <property type="entry name" value="ACP-like_sf"/>
</dbReference>
<keyword evidence="6" id="KW-0511">Multifunctional enzyme</keyword>
<dbReference type="Gene3D" id="3.40.50.720">
    <property type="entry name" value="NAD(P)-binding Rossmann-like Domain"/>
    <property type="match status" value="1"/>
</dbReference>
<keyword evidence="7" id="KW-0012">Acyltransferase</keyword>
<accession>A0ABR3QYK2</accession>
<dbReference type="InterPro" id="IPR014043">
    <property type="entry name" value="Acyl_transferase_dom"/>
</dbReference>
<evidence type="ECO:0000313" key="11">
    <source>
        <dbReference type="EMBL" id="KAL1597236.1"/>
    </source>
</evidence>
<evidence type="ECO:0000256" key="1">
    <source>
        <dbReference type="ARBA" id="ARBA00022450"/>
    </source>
</evidence>
<dbReference type="SUPFAM" id="SSF55048">
    <property type="entry name" value="Probable ACP-binding domain of malonyl-CoA ACP transacylase"/>
    <property type="match status" value="1"/>
</dbReference>
<dbReference type="SMART" id="SM00826">
    <property type="entry name" value="PKS_DH"/>
    <property type="match status" value="1"/>
</dbReference>
<evidence type="ECO:0000256" key="5">
    <source>
        <dbReference type="ARBA" id="ARBA00022857"/>
    </source>
</evidence>
<dbReference type="InterPro" id="IPR013154">
    <property type="entry name" value="ADH-like_N"/>
</dbReference>
<keyword evidence="2" id="KW-0597">Phosphoprotein</keyword>
<dbReference type="InterPro" id="IPR013968">
    <property type="entry name" value="PKS_KR"/>
</dbReference>
<dbReference type="PANTHER" id="PTHR43775:SF49">
    <property type="entry name" value="SYNTHASE, PUTATIVE (JCVI)-RELATED"/>
    <property type="match status" value="1"/>
</dbReference>
<dbReference type="Proteomes" id="UP001521785">
    <property type="component" value="Unassembled WGS sequence"/>
</dbReference>
<keyword evidence="12" id="KW-1185">Reference proteome</keyword>
<evidence type="ECO:0000256" key="8">
    <source>
        <dbReference type="PROSITE-ProRule" id="PRU01363"/>
    </source>
</evidence>
<dbReference type="Gene3D" id="3.90.180.10">
    <property type="entry name" value="Medium-chain alcohol dehydrogenases, catalytic domain"/>
    <property type="match status" value="2"/>
</dbReference>
<dbReference type="SUPFAM" id="SSF47336">
    <property type="entry name" value="ACP-like"/>
    <property type="match status" value="1"/>
</dbReference>
<feature type="active site" description="Proton donor; for dehydratase activity" evidence="8">
    <location>
        <position position="422"/>
    </location>
</feature>
<dbReference type="InterPro" id="IPR020843">
    <property type="entry name" value="ER"/>
</dbReference>
<dbReference type="InterPro" id="IPR013217">
    <property type="entry name" value="Methyltransf_12"/>
</dbReference>
<dbReference type="Pfam" id="PF14765">
    <property type="entry name" value="PS-DH"/>
    <property type="match status" value="1"/>
</dbReference>
<dbReference type="Pfam" id="PF08242">
    <property type="entry name" value="Methyltransf_12"/>
    <property type="match status" value="1"/>
</dbReference>
<comment type="caution">
    <text evidence="11">The sequence shown here is derived from an EMBL/GenBank/DDBJ whole genome shotgun (WGS) entry which is preliminary data.</text>
</comment>
<name>A0ABR3QYK2_9PLEO</name>